<dbReference type="RefSeq" id="WP_154447050.1">
    <property type="nucleotide sequence ID" value="NZ_WIND01000010.1"/>
</dbReference>
<name>A0A6L5Z1V9_9RHOB</name>
<dbReference type="EMBL" id="WIND01000010">
    <property type="protein sequence ID" value="MSU90556.1"/>
    <property type="molecule type" value="Genomic_DNA"/>
</dbReference>
<dbReference type="Gene3D" id="3.10.129.10">
    <property type="entry name" value="Hotdog Thioesterase"/>
    <property type="match status" value="1"/>
</dbReference>
<sequence>MQGGHDGPYAAPLRIEGGTVASGWLDYNGHMNVAWYGHAFDRAVERILARELGLGEGRARAERQGLYALQASFHYLAELRLGERFDFAGLLIDCDAKRLHLMLEMRKPDATVAATCEQILMNVDLSTRRPAPWPDAALARLARMRRAHADVPRPAQFARPLGLRRGG</sequence>
<dbReference type="Proteomes" id="UP000474957">
    <property type="component" value="Unassembled WGS sequence"/>
</dbReference>
<organism evidence="1 2">
    <name type="scientific">Halovulum marinum</name>
    <dbReference type="NCBI Taxonomy" id="2662447"/>
    <lineage>
        <taxon>Bacteria</taxon>
        <taxon>Pseudomonadati</taxon>
        <taxon>Pseudomonadota</taxon>
        <taxon>Alphaproteobacteria</taxon>
        <taxon>Rhodobacterales</taxon>
        <taxon>Paracoccaceae</taxon>
        <taxon>Halovulum</taxon>
    </lineage>
</organism>
<proteinExistence type="predicted"/>
<evidence type="ECO:0000313" key="2">
    <source>
        <dbReference type="Proteomes" id="UP000474957"/>
    </source>
</evidence>
<dbReference type="SUPFAM" id="SSF54637">
    <property type="entry name" value="Thioesterase/thiol ester dehydrase-isomerase"/>
    <property type="match status" value="1"/>
</dbReference>
<dbReference type="Pfam" id="PF13279">
    <property type="entry name" value="4HBT_2"/>
    <property type="match status" value="1"/>
</dbReference>
<keyword evidence="2" id="KW-1185">Reference proteome</keyword>
<dbReference type="CDD" id="cd00586">
    <property type="entry name" value="4HBT"/>
    <property type="match status" value="1"/>
</dbReference>
<accession>A0A6L5Z1V9</accession>
<gene>
    <name evidence="1" type="ORF">GE300_13170</name>
</gene>
<protein>
    <submittedName>
        <fullName evidence="1">Thioesterase</fullName>
    </submittedName>
</protein>
<evidence type="ECO:0000313" key="1">
    <source>
        <dbReference type="EMBL" id="MSU90556.1"/>
    </source>
</evidence>
<reference evidence="1 2" key="1">
    <citation type="submission" date="2019-10" db="EMBL/GenBank/DDBJ databases">
        <title>Cognatihalovulum marinum gen. nov. sp. nov., a new member of the family Rhodobacteraceae isolated from deep seawater of the Northwest Indian Ocean.</title>
        <authorList>
            <person name="Ruan C."/>
            <person name="Wang J."/>
            <person name="Zheng X."/>
            <person name="Song L."/>
            <person name="Zhu Y."/>
            <person name="Huang Y."/>
            <person name="Lu Z."/>
            <person name="Du W."/>
            <person name="Huang L."/>
            <person name="Dai X."/>
        </authorList>
    </citation>
    <scope>NUCLEOTIDE SEQUENCE [LARGE SCALE GENOMIC DNA]</scope>
    <source>
        <strain evidence="1 2">2CG4</strain>
    </source>
</reference>
<comment type="caution">
    <text evidence="1">The sequence shown here is derived from an EMBL/GenBank/DDBJ whole genome shotgun (WGS) entry which is preliminary data.</text>
</comment>
<dbReference type="AlphaFoldDB" id="A0A6L5Z1V9"/>
<dbReference type="InterPro" id="IPR029069">
    <property type="entry name" value="HotDog_dom_sf"/>
</dbReference>